<organism evidence="1">
    <name type="scientific">Cereibacter sphaeroides (strain ATCC 17025 / ATH 2.4.3)</name>
    <name type="common">Rhodobacter sphaeroides</name>
    <dbReference type="NCBI Taxonomy" id="349102"/>
    <lineage>
        <taxon>Bacteria</taxon>
        <taxon>Pseudomonadati</taxon>
        <taxon>Pseudomonadota</taxon>
        <taxon>Alphaproteobacteria</taxon>
        <taxon>Rhodobacterales</taxon>
        <taxon>Paracoccaceae</taxon>
        <taxon>Cereibacter</taxon>
    </lineage>
</organism>
<dbReference type="eggNOG" id="ENOG5032NVS">
    <property type="taxonomic scope" value="Bacteria"/>
</dbReference>
<dbReference type="AlphaFoldDB" id="A4WTD3"/>
<name>A4WTD3_CERS5</name>
<accession>A4WTD3</accession>
<evidence type="ECO:0000313" key="1">
    <source>
        <dbReference type="EMBL" id="ABP70647.1"/>
    </source>
</evidence>
<protein>
    <submittedName>
        <fullName evidence="1">Uncharacterized protein</fullName>
    </submittedName>
</protein>
<dbReference type="EMBL" id="CP000661">
    <property type="protein sequence ID" value="ABP70647.1"/>
    <property type="molecule type" value="Genomic_DNA"/>
</dbReference>
<dbReference type="BioCyc" id="RSPH349102:G1G8M-1808-MONOMER"/>
<proteinExistence type="predicted"/>
<sequence length="153" mass="15106">MTTENRSIGDKIAVRRALANTAATAGGTGDATAVTGVIIDRAALGWPKSAVLAIPFAATLAAGKTLSLAYTLQHGNDGGLSDAATLKSADAAVVATGPSGGGAVAGTFEVNVLLEGAKRYIRLNVTPDLSATGTDAAEISGVIVFGGADRLPQ</sequence>
<dbReference type="KEGG" id="rsq:Rsph17025_1754"/>
<dbReference type="HOGENOM" id="CLU_1711926_0_0_5"/>
<reference evidence="1" key="1">
    <citation type="submission" date="2007-04" db="EMBL/GenBank/DDBJ databases">
        <title>Complete sequence of chromosome of Rhodobacter sphaeroides ATCC 17025.</title>
        <authorList>
            <consortium name="US DOE Joint Genome Institute"/>
            <person name="Copeland A."/>
            <person name="Lucas S."/>
            <person name="Lapidus A."/>
            <person name="Barry K."/>
            <person name="Detter J.C."/>
            <person name="Glavina del Rio T."/>
            <person name="Hammon N."/>
            <person name="Israni S."/>
            <person name="Dalin E."/>
            <person name="Tice H."/>
            <person name="Pitluck S."/>
            <person name="Chertkov O."/>
            <person name="Brettin T."/>
            <person name="Bruce D."/>
            <person name="Han C."/>
            <person name="Schmutz J."/>
            <person name="Larimer F."/>
            <person name="Land M."/>
            <person name="Hauser L."/>
            <person name="Kyrpides N."/>
            <person name="Kim E."/>
            <person name="Richardson P."/>
            <person name="Mackenzie C."/>
            <person name="Choudhary M."/>
            <person name="Donohue T.J."/>
            <person name="Kaplan S."/>
        </authorList>
    </citation>
    <scope>NUCLEOTIDE SEQUENCE [LARGE SCALE GENOMIC DNA]</scope>
    <source>
        <strain evidence="1">ATCC 17025</strain>
    </source>
</reference>
<dbReference type="STRING" id="349102.Rsph17025_1754"/>
<gene>
    <name evidence="1" type="ordered locus">Rsph17025_1754</name>
</gene>